<evidence type="ECO:0000313" key="2">
    <source>
        <dbReference type="Proteomes" id="UP000307074"/>
    </source>
</evidence>
<protein>
    <submittedName>
        <fullName evidence="1">Uncharacterized protein</fullName>
    </submittedName>
</protein>
<reference evidence="1 2" key="1">
    <citation type="submission" date="2018-07" db="EMBL/GenBank/DDBJ databases">
        <authorList>
            <person name="Feyereisen M."/>
        </authorList>
    </citation>
    <scope>NUCLEOTIDE SEQUENCE [LARGE SCALE GENOMIC DNA]</scope>
    <source>
        <strain evidence="1 2">UCCLBBS449</strain>
    </source>
</reference>
<accession>A0A5B7Y0V4</accession>
<gene>
    <name evidence="1" type="ORF">UCCLBBS449_1663</name>
</gene>
<organism evidence="1 2">
    <name type="scientific">Levilactobacillus brevis</name>
    <name type="common">Lactobacillus brevis</name>
    <dbReference type="NCBI Taxonomy" id="1580"/>
    <lineage>
        <taxon>Bacteria</taxon>
        <taxon>Bacillati</taxon>
        <taxon>Bacillota</taxon>
        <taxon>Bacilli</taxon>
        <taxon>Lactobacillales</taxon>
        <taxon>Lactobacillaceae</taxon>
        <taxon>Levilactobacillus</taxon>
    </lineage>
</organism>
<dbReference type="AlphaFoldDB" id="A0A5B7Y0V4"/>
<dbReference type="EMBL" id="CP031198">
    <property type="protein sequence ID" value="QCZ53598.1"/>
    <property type="molecule type" value="Genomic_DNA"/>
</dbReference>
<dbReference type="RefSeq" id="WP_139592687.1">
    <property type="nucleotide sequence ID" value="NZ_CP031198.1"/>
</dbReference>
<evidence type="ECO:0000313" key="1">
    <source>
        <dbReference type="EMBL" id="QCZ53598.1"/>
    </source>
</evidence>
<dbReference type="Proteomes" id="UP000307074">
    <property type="component" value="Chromosome"/>
</dbReference>
<proteinExistence type="predicted"/>
<sequence length="82" mass="9082">MEKAEFEERFNKIVKTALDDQNTEKFVSTIGDSVTEIINNNSDSNLIASKIATKVSSSFQASTLRAVHNLLEEFLVDDSSAK</sequence>
<name>A0A5B7Y0V4_LEVBR</name>